<evidence type="ECO:0000256" key="1">
    <source>
        <dbReference type="SAM" id="SignalP"/>
    </source>
</evidence>
<sequence>MKKILTILGCVILFAATSCTKQYVSPATTNQTVYANLATTDWTLYTDNGGNKSYQAPINVSLISNNFAQYGGIIVAISYDGGTTYEQLPETYAGIAYSYTYNAGNVTLYAQSSDGTTAVQPTLPIKVKIILVDSN</sequence>
<evidence type="ECO:0000313" key="2">
    <source>
        <dbReference type="EMBL" id="TWI99810.1"/>
    </source>
</evidence>
<keyword evidence="1" id="KW-0732">Signal</keyword>
<reference evidence="2 3" key="1">
    <citation type="submission" date="2019-07" db="EMBL/GenBank/DDBJ databases">
        <title>Genomic Encyclopedia of Archaeal and Bacterial Type Strains, Phase II (KMG-II): from individual species to whole genera.</title>
        <authorList>
            <person name="Goeker M."/>
        </authorList>
    </citation>
    <scope>NUCLEOTIDE SEQUENCE [LARGE SCALE GENOMIC DNA]</scope>
    <source>
        <strain evidence="2 3">ATCC BAA-1854</strain>
    </source>
</reference>
<comment type="caution">
    <text evidence="2">The sequence shown here is derived from an EMBL/GenBank/DDBJ whole genome shotgun (WGS) entry which is preliminary data.</text>
</comment>
<accession>A0A562U3Z2</accession>
<evidence type="ECO:0000313" key="3">
    <source>
        <dbReference type="Proteomes" id="UP000317010"/>
    </source>
</evidence>
<dbReference type="OrthoDB" id="672896at2"/>
<dbReference type="Proteomes" id="UP000317010">
    <property type="component" value="Unassembled WGS sequence"/>
</dbReference>
<organism evidence="2 3">
    <name type="scientific">Mucilaginibacter frigoritolerans</name>
    <dbReference type="NCBI Taxonomy" id="652788"/>
    <lineage>
        <taxon>Bacteria</taxon>
        <taxon>Pseudomonadati</taxon>
        <taxon>Bacteroidota</taxon>
        <taxon>Sphingobacteriia</taxon>
        <taxon>Sphingobacteriales</taxon>
        <taxon>Sphingobacteriaceae</taxon>
        <taxon>Mucilaginibacter</taxon>
    </lineage>
</organism>
<dbReference type="PROSITE" id="PS51257">
    <property type="entry name" value="PROKAR_LIPOPROTEIN"/>
    <property type="match status" value="1"/>
</dbReference>
<name>A0A562U3Z2_9SPHI</name>
<keyword evidence="3" id="KW-1185">Reference proteome</keyword>
<feature type="signal peptide" evidence="1">
    <location>
        <begin position="1"/>
        <end position="20"/>
    </location>
</feature>
<feature type="chain" id="PRO_5022116631" evidence="1">
    <location>
        <begin position="21"/>
        <end position="135"/>
    </location>
</feature>
<dbReference type="AlphaFoldDB" id="A0A562U3Z2"/>
<dbReference type="RefSeq" id="WP_144912498.1">
    <property type="nucleotide sequence ID" value="NZ_VLLI01000006.1"/>
</dbReference>
<protein>
    <submittedName>
        <fullName evidence="2">Uncharacterized protein</fullName>
    </submittedName>
</protein>
<proteinExistence type="predicted"/>
<gene>
    <name evidence="2" type="ORF">JN11_02225</name>
</gene>
<dbReference type="EMBL" id="VLLI01000006">
    <property type="protein sequence ID" value="TWI99810.1"/>
    <property type="molecule type" value="Genomic_DNA"/>
</dbReference>